<dbReference type="Gene3D" id="2.30.42.10">
    <property type="match status" value="1"/>
</dbReference>
<evidence type="ECO:0000256" key="1">
    <source>
        <dbReference type="ARBA" id="ARBA00004496"/>
    </source>
</evidence>
<dbReference type="InterPro" id="IPR029414">
    <property type="entry name" value="Tricorn_PDZ"/>
</dbReference>
<evidence type="ECO:0000313" key="13">
    <source>
        <dbReference type="Proteomes" id="UP000009282"/>
    </source>
</evidence>
<evidence type="ECO:0000256" key="9">
    <source>
        <dbReference type="SAM" id="Coils"/>
    </source>
</evidence>
<dbReference type="Proteomes" id="UP000009282">
    <property type="component" value="Chromosome"/>
</dbReference>
<evidence type="ECO:0000256" key="10">
    <source>
        <dbReference type="SAM" id="SignalP"/>
    </source>
</evidence>
<dbReference type="GO" id="GO:0005737">
    <property type="term" value="C:cytoplasm"/>
    <property type="evidence" value="ECO:0007669"/>
    <property type="project" value="UniProtKB-SubCell"/>
</dbReference>
<evidence type="ECO:0000259" key="11">
    <source>
        <dbReference type="SMART" id="SM00245"/>
    </source>
</evidence>
<dbReference type="RefSeq" id="WP_014107465.1">
    <property type="nucleotide sequence ID" value="NC_016041.1"/>
</dbReference>
<proteinExistence type="inferred from homology"/>
<dbReference type="PANTHER" id="PTHR43253">
    <property type="entry name" value="TRICORN PROTEASE HOMOLOG 2-RELATED"/>
    <property type="match status" value="1"/>
</dbReference>
<dbReference type="InterPro" id="IPR036034">
    <property type="entry name" value="PDZ_sf"/>
</dbReference>
<dbReference type="SUPFAM" id="SSF50156">
    <property type="entry name" value="PDZ domain-like"/>
    <property type="match status" value="1"/>
</dbReference>
<dbReference type="STRING" id="1085623.GNIT_0434"/>
<dbReference type="SUPFAM" id="SSF52096">
    <property type="entry name" value="ClpP/crotonase"/>
    <property type="match status" value="1"/>
</dbReference>
<keyword evidence="6 7" id="KW-0720">Serine protease</keyword>
<dbReference type="Pfam" id="PF14685">
    <property type="entry name" value="PDZ_Tricorn"/>
    <property type="match status" value="1"/>
</dbReference>
<dbReference type="eggNOG" id="COG0793">
    <property type="taxonomic scope" value="Bacteria"/>
</dbReference>
<dbReference type="InterPro" id="IPR005151">
    <property type="entry name" value="Tail-specific_protease"/>
</dbReference>
<keyword evidence="13" id="KW-1185">Reference proteome</keyword>
<dbReference type="HOGENOM" id="CLU_005503_0_0_6"/>
<dbReference type="CDD" id="cd07562">
    <property type="entry name" value="Peptidase_S41_TRI"/>
    <property type="match status" value="1"/>
</dbReference>
<dbReference type="Gene3D" id="2.130.10.10">
    <property type="entry name" value="YVTN repeat-like/Quinoprotein amine dehydrogenase"/>
    <property type="match status" value="1"/>
</dbReference>
<dbReference type="SUPFAM" id="SSF82171">
    <property type="entry name" value="DPP6 N-terminal domain-like"/>
    <property type="match status" value="1"/>
</dbReference>
<dbReference type="GO" id="GO:0006508">
    <property type="term" value="P:proteolysis"/>
    <property type="evidence" value="ECO:0007669"/>
    <property type="project" value="UniProtKB-UniRule"/>
</dbReference>
<evidence type="ECO:0000256" key="3">
    <source>
        <dbReference type="ARBA" id="ARBA00022490"/>
    </source>
</evidence>
<dbReference type="Pfam" id="PF26549">
    <property type="entry name" value="Tricorn_N"/>
    <property type="match status" value="1"/>
</dbReference>
<dbReference type="GO" id="GO:0008236">
    <property type="term" value="F:serine-type peptidase activity"/>
    <property type="evidence" value="ECO:0007669"/>
    <property type="project" value="UniProtKB-UniRule"/>
</dbReference>
<feature type="active site" description="Nucleophile" evidence="8">
    <location>
        <position position="979"/>
    </location>
</feature>
<reference evidence="12 13" key="1">
    <citation type="journal article" date="2011" name="J. Bacteriol.">
        <title>Complete genome sequence of seawater bacterium Glaciecola nitratireducens FR1064T.</title>
        <authorList>
            <person name="Bian F."/>
            <person name="Qin Q.L."/>
            <person name="Xie B.B."/>
            <person name="Shu Y.L."/>
            <person name="Zhang X.Y."/>
            <person name="Yu Y."/>
            <person name="Chen B."/>
            <person name="Chen X.L."/>
            <person name="Zhou B.C."/>
            <person name="Zhang Y.Z."/>
        </authorList>
    </citation>
    <scope>NUCLEOTIDE SEQUENCE [LARGE SCALE GENOMIC DNA]</scope>
    <source>
        <strain evidence="13">JCM 12485 / KCTC 12276 / FR1064</strain>
    </source>
</reference>
<accession>G4QJI2</accession>
<dbReference type="Gene3D" id="2.120.10.60">
    <property type="entry name" value="Tricorn protease N-terminal domain"/>
    <property type="match status" value="1"/>
</dbReference>
<dbReference type="PIRSF" id="PIRSF036421">
    <property type="entry name" value="Tricorn_protease"/>
    <property type="match status" value="1"/>
</dbReference>
<evidence type="ECO:0000256" key="5">
    <source>
        <dbReference type="ARBA" id="ARBA00022801"/>
    </source>
</evidence>
<keyword evidence="3 7" id="KW-0963">Cytoplasm</keyword>
<evidence type="ECO:0000256" key="8">
    <source>
        <dbReference type="PIRSR" id="PIRSR036421-1"/>
    </source>
</evidence>
<dbReference type="Pfam" id="PF14684">
    <property type="entry name" value="Tricorn_C1"/>
    <property type="match status" value="1"/>
</dbReference>
<evidence type="ECO:0000256" key="6">
    <source>
        <dbReference type="ARBA" id="ARBA00022825"/>
    </source>
</evidence>
<feature type="coiled-coil region" evidence="9">
    <location>
        <begin position="547"/>
        <end position="574"/>
    </location>
</feature>
<keyword evidence="5 7" id="KW-0378">Hydrolase</keyword>
<feature type="active site" description="Charge relay system" evidence="8">
    <location>
        <position position="1037"/>
    </location>
</feature>
<keyword evidence="9" id="KW-0175">Coiled coil</keyword>
<sequence length="1093" mass="120837">MKKILKFVSASLPMLLISSMAFSNATKMLEQPDLSDNHITFVYAGDIWLANRDGSNPKRLISDNETQMRPHFSPDGSHVAFTADYGNNQDVYIVSINGGEATRLTWHPVDDMVEGWSNDGKRVVFTSMREVNHNRSPQMFEVGIEGGHPLKVMEARAVDPVWAADGETIAYRPFHKAHRGASGWRQHRGGTTPPVWIYNTKSSKTIEVPKPNSNDFEPMWIGNDLYLLSDRDGSVALHHYTTEGTVSKVLDTKPWDILSANAHGSEIIFEAGGELLMHDTNTKKTQTLAIEINPDLPQRRVAWKDVSSNIEFASLSPTGKRAAIVARGEVFTVPLKDGATRNVSQSDGIREMTAIWSVDGSKIAYLSDASGAYELIISDQFGKQQGSSYALTKVKTNYFELVAFADNDSKVIYRDSHLNLKYFDLKKKKSYVIGTDPRRKGFVEGSQQIAVSPDSKWLAYSLLGPSNNQILYLYNFESGKASPITRGMSDAAQPAFSVDGEYLYFSASTNRGPTVASIDMSQQDRPYRAALYAAVLSSAGKSPLLPKSDEEISLEKASDEKKDKKNEDAEVQATRVDLDGIMDRIVALPIAEKNYSHLAVGSDEALYYIDRPQPGSGLDASGNAADKSNLMRFDMTEKKSTQVISDVVNFVLSHDAKTILHASSEGEWQTAEIGAKIESKPLNTAELKMKIDPMKEWAQIFEDTWRMQVDYFYAENLHGIDWQGVYKQYRPLLDHVGTRADLNKLIVAMISELQVGHNRAYGGDVFNPSTVNVGLLGADVRYENGAFRLAKIYTGESWNPYLNTPLGIPGIDIKQGDYILAVNGKAFSANDNFFAAFENTAGKQVSLLVSADPKGKESRKVTVVPMNNERIARQWSWIEANRKYVDEQSKGQVGYVYVPNTADAGFTYFNRMFFAQLDKKAMIIDERSNGGGQIANYITDVLSSTYLAGFKDRDGEVYGSPVGALDGPKVMLIDQDAGSGGDFLPYAFKYEGIGKLIGTRTWGGLIGISHNPAFIDGGQMSVPFIRIFDAKGEWLAENTGIAPDIEVKLMPAEVNKGIDPQLDRGIKQMMDELKAFTPIRAVETPKIPTELGL</sequence>
<dbReference type="Gene3D" id="3.90.226.10">
    <property type="entry name" value="2-enoyl-CoA Hydratase, Chain A, domain 1"/>
    <property type="match status" value="1"/>
</dbReference>
<dbReference type="EC" id="3.4.21.-" evidence="7"/>
<dbReference type="Pfam" id="PF26550">
    <property type="entry name" value="Tricorn_2nd"/>
    <property type="match status" value="1"/>
</dbReference>
<dbReference type="Gene3D" id="3.30.750.44">
    <property type="match status" value="1"/>
</dbReference>
<keyword evidence="10" id="KW-0732">Signal</keyword>
<dbReference type="InterPro" id="IPR015943">
    <property type="entry name" value="WD40/YVTN_repeat-like_dom_sf"/>
</dbReference>
<dbReference type="KEGG" id="gni:GNIT_0434"/>
<comment type="subcellular location">
    <subcellularLocation>
        <location evidence="1 7">Cytoplasm</location>
    </subcellularLocation>
</comment>
<evidence type="ECO:0000256" key="4">
    <source>
        <dbReference type="ARBA" id="ARBA00022670"/>
    </source>
</evidence>
<dbReference type="PANTHER" id="PTHR43253:SF1">
    <property type="entry name" value="TRICORN PROTEASE HOMOLOG 2-RELATED"/>
    <property type="match status" value="1"/>
</dbReference>
<comment type="function">
    <text evidence="7">Degrades oligopeptides.</text>
</comment>
<dbReference type="SMART" id="SM00245">
    <property type="entry name" value="TSPc"/>
    <property type="match status" value="1"/>
</dbReference>
<evidence type="ECO:0000313" key="12">
    <source>
        <dbReference type="EMBL" id="AEP28588.1"/>
    </source>
</evidence>
<dbReference type="InterPro" id="IPR029045">
    <property type="entry name" value="ClpP/crotonase-like_dom_sf"/>
</dbReference>
<gene>
    <name evidence="12" type="ordered locus">GNIT_0434</name>
</gene>
<organism evidence="12 13">
    <name type="scientific">Glaciecola nitratireducens (strain JCM 12485 / KCTC 12276 / FR1064)</name>
    <dbReference type="NCBI Taxonomy" id="1085623"/>
    <lineage>
        <taxon>Bacteria</taxon>
        <taxon>Pseudomonadati</taxon>
        <taxon>Pseudomonadota</taxon>
        <taxon>Gammaproteobacteria</taxon>
        <taxon>Alteromonadales</taxon>
        <taxon>Alteromonadaceae</taxon>
        <taxon>Brumicola</taxon>
    </lineage>
</organism>
<dbReference type="eggNOG" id="COG4946">
    <property type="taxonomic scope" value="Bacteria"/>
</dbReference>
<dbReference type="SUPFAM" id="SSF69304">
    <property type="entry name" value="Tricorn protease N-terminal domain"/>
    <property type="match status" value="1"/>
</dbReference>
<feature type="signal peptide" evidence="10">
    <location>
        <begin position="1"/>
        <end position="23"/>
    </location>
</feature>
<feature type="domain" description="Tail specific protease" evidence="11">
    <location>
        <begin position="856"/>
        <end position="1048"/>
    </location>
</feature>
<comment type="similarity">
    <text evidence="2 7">Belongs to the peptidase S41B family.</text>
</comment>
<evidence type="ECO:0000256" key="7">
    <source>
        <dbReference type="PIRNR" id="PIRNR036421"/>
    </source>
</evidence>
<evidence type="ECO:0000256" key="2">
    <source>
        <dbReference type="ARBA" id="ARBA00008524"/>
    </source>
</evidence>
<protein>
    <recommendedName>
        <fullName evidence="7">Tricorn protease homolog</fullName>
        <ecNumber evidence="7">3.4.21.-</ecNumber>
    </recommendedName>
</protein>
<feature type="chain" id="PRO_5003467296" description="Tricorn protease homolog" evidence="10">
    <location>
        <begin position="24"/>
        <end position="1093"/>
    </location>
</feature>
<dbReference type="AlphaFoldDB" id="G4QJI2"/>
<dbReference type="OrthoDB" id="9758793at2"/>
<keyword evidence="4 7" id="KW-0645">Protease</keyword>
<name>G4QJI2_GLANF</name>
<dbReference type="Pfam" id="PF03572">
    <property type="entry name" value="Peptidase_S41"/>
    <property type="match status" value="1"/>
</dbReference>
<feature type="active site" description="Charge relay system" evidence="8">
    <location>
        <position position="757"/>
    </location>
</feature>
<dbReference type="InterPro" id="IPR012393">
    <property type="entry name" value="Tricorn_protease"/>
</dbReference>
<dbReference type="InterPro" id="IPR028204">
    <property type="entry name" value="Tricorn_C1"/>
</dbReference>
<dbReference type="EMBL" id="CP003060">
    <property type="protein sequence ID" value="AEP28588.1"/>
    <property type="molecule type" value="Genomic_DNA"/>
</dbReference>